<evidence type="ECO:0000313" key="1">
    <source>
        <dbReference type="EMBL" id="RWU23537.1"/>
    </source>
</evidence>
<name>A0A443ZUA3_9PSED</name>
<protein>
    <submittedName>
        <fullName evidence="1">Uncharacterized protein</fullName>
    </submittedName>
</protein>
<sequence>MPTHQIDHSHLTQVAGTDRINATHIVGQPGGWAVQICIDEQEHILTAQRSGNARLFKSLETLVGYLQALGIEYFEVDTSGYDPQLRKTYQRPDRAQALKRAHEAAAYETWFNAQIEASLQDPTPVTTDEEARRLFAARRAALNGHEPKNKPITKSRP</sequence>
<dbReference type="AlphaFoldDB" id="A0A443ZUA3"/>
<dbReference type="Proteomes" id="UP000288983">
    <property type="component" value="Unassembled WGS sequence"/>
</dbReference>
<organism evidence="1 2">
    <name type="scientific">Pseudomonas alkylphenolica</name>
    <dbReference type="NCBI Taxonomy" id="237609"/>
    <lineage>
        <taxon>Bacteria</taxon>
        <taxon>Pseudomonadati</taxon>
        <taxon>Pseudomonadota</taxon>
        <taxon>Gammaproteobacteria</taxon>
        <taxon>Pseudomonadales</taxon>
        <taxon>Pseudomonadaceae</taxon>
        <taxon>Pseudomonas</taxon>
    </lineage>
</organism>
<proteinExistence type="predicted"/>
<gene>
    <name evidence="1" type="ORF">DM813_10290</name>
</gene>
<evidence type="ECO:0000313" key="2">
    <source>
        <dbReference type="Proteomes" id="UP000288983"/>
    </source>
</evidence>
<comment type="caution">
    <text evidence="1">The sequence shown here is derived from an EMBL/GenBank/DDBJ whole genome shotgun (WGS) entry which is preliminary data.</text>
</comment>
<dbReference type="OrthoDB" id="3174560at2"/>
<reference evidence="1 2" key="1">
    <citation type="submission" date="2018-06" db="EMBL/GenBank/DDBJ databases">
        <title>Bacteria isolated from soil of Wuhan.</title>
        <authorList>
            <person name="Wei X."/>
            <person name="Chunhua H."/>
        </authorList>
    </citation>
    <scope>NUCLEOTIDE SEQUENCE [LARGE SCALE GENOMIC DNA]</scope>
    <source>
        <strain evidence="2">xwS2</strain>
    </source>
</reference>
<accession>A0A443ZUA3</accession>
<dbReference type="Gene3D" id="6.20.450.20">
    <property type="match status" value="1"/>
</dbReference>
<dbReference type="EMBL" id="QJRG01000039">
    <property type="protein sequence ID" value="RWU23537.1"/>
    <property type="molecule type" value="Genomic_DNA"/>
</dbReference>